<evidence type="ECO:0000256" key="5">
    <source>
        <dbReference type="ARBA" id="ARBA00023203"/>
    </source>
</evidence>
<reference evidence="9" key="1">
    <citation type="submission" date="2020-07" db="EMBL/GenBank/DDBJ databases">
        <authorList>
            <person name="Lin J."/>
        </authorList>
    </citation>
    <scope>NUCLEOTIDE SEQUENCE</scope>
</reference>
<evidence type="ECO:0000259" key="8">
    <source>
        <dbReference type="PROSITE" id="PS51456"/>
    </source>
</evidence>
<dbReference type="SUPFAM" id="SSF52540">
    <property type="entry name" value="P-loop containing nucleoside triphosphate hydrolases"/>
    <property type="match status" value="1"/>
</dbReference>
<dbReference type="InterPro" id="IPR027417">
    <property type="entry name" value="P-loop_NTPase"/>
</dbReference>
<evidence type="ECO:0000256" key="7">
    <source>
        <dbReference type="SAM" id="MobiDB-lite"/>
    </source>
</evidence>
<comment type="similarity">
    <text evidence="6">Belongs to the TRAFAC class myosin-kinesin ATPase superfamily. Myosin family.</text>
</comment>
<evidence type="ECO:0000256" key="1">
    <source>
        <dbReference type="ARBA" id="ARBA00022741"/>
    </source>
</evidence>
<protein>
    <recommendedName>
        <fullName evidence="8">Myosin motor domain-containing protein</fullName>
    </recommendedName>
</protein>
<dbReference type="GO" id="GO:0016459">
    <property type="term" value="C:myosin complex"/>
    <property type="evidence" value="ECO:0007669"/>
    <property type="project" value="UniProtKB-KW"/>
</dbReference>
<keyword evidence="4" id="KW-0505">Motor protein</keyword>
<dbReference type="InterPro" id="IPR001609">
    <property type="entry name" value="Myosin_head_motor_dom-like"/>
</dbReference>
<dbReference type="AlphaFoldDB" id="A0A6V7NKB5"/>
<dbReference type="GO" id="GO:0007015">
    <property type="term" value="P:actin filament organization"/>
    <property type="evidence" value="ECO:0007669"/>
    <property type="project" value="TreeGrafter"/>
</dbReference>
<dbReference type="GO" id="GO:0051015">
    <property type="term" value="F:actin filament binding"/>
    <property type="evidence" value="ECO:0007669"/>
    <property type="project" value="TreeGrafter"/>
</dbReference>
<comment type="caution">
    <text evidence="6">Lacks conserved residue(s) required for the propagation of feature annotation.</text>
</comment>
<evidence type="ECO:0000313" key="9">
    <source>
        <dbReference type="EMBL" id="CAD1818987.1"/>
    </source>
</evidence>
<evidence type="ECO:0000256" key="6">
    <source>
        <dbReference type="PROSITE-ProRule" id="PRU00782"/>
    </source>
</evidence>
<dbReference type="PROSITE" id="PS51456">
    <property type="entry name" value="MYOSIN_MOTOR"/>
    <property type="match status" value="1"/>
</dbReference>
<evidence type="ECO:0000256" key="3">
    <source>
        <dbReference type="ARBA" id="ARBA00023123"/>
    </source>
</evidence>
<evidence type="ECO:0000256" key="4">
    <source>
        <dbReference type="ARBA" id="ARBA00023175"/>
    </source>
</evidence>
<accession>A0A6V7NKB5</accession>
<dbReference type="GO" id="GO:0005524">
    <property type="term" value="F:ATP binding"/>
    <property type="evidence" value="ECO:0007669"/>
    <property type="project" value="UniProtKB-KW"/>
</dbReference>
<dbReference type="Gene3D" id="3.40.850.10">
    <property type="entry name" value="Kinesin motor domain"/>
    <property type="match status" value="1"/>
</dbReference>
<dbReference type="PANTHER" id="PTHR13140:SF270">
    <property type="entry name" value="MYOSIN-12"/>
    <property type="match status" value="1"/>
</dbReference>
<dbReference type="GO" id="GO:0005737">
    <property type="term" value="C:cytoplasm"/>
    <property type="evidence" value="ECO:0007669"/>
    <property type="project" value="TreeGrafter"/>
</dbReference>
<dbReference type="GO" id="GO:0016020">
    <property type="term" value="C:membrane"/>
    <property type="evidence" value="ECO:0007669"/>
    <property type="project" value="TreeGrafter"/>
</dbReference>
<keyword evidence="1" id="KW-0547">Nucleotide-binding</keyword>
<dbReference type="GO" id="GO:0000146">
    <property type="term" value="F:microfilament motor activity"/>
    <property type="evidence" value="ECO:0007669"/>
    <property type="project" value="TreeGrafter"/>
</dbReference>
<dbReference type="EMBL" id="LR862139">
    <property type="protein sequence ID" value="CAD1818987.1"/>
    <property type="molecule type" value="Genomic_DNA"/>
</dbReference>
<gene>
    <name evidence="9" type="ORF">CB5_LOCUS2198</name>
</gene>
<name>A0A6V7NKB5_ANACO</name>
<keyword evidence="2" id="KW-0067">ATP-binding</keyword>
<feature type="region of interest" description="Disordered" evidence="7">
    <location>
        <begin position="12"/>
        <end position="31"/>
    </location>
</feature>
<keyword evidence="3 6" id="KW-0518">Myosin</keyword>
<dbReference type="Pfam" id="PF00063">
    <property type="entry name" value="Myosin_head"/>
    <property type="match status" value="1"/>
</dbReference>
<evidence type="ECO:0000256" key="2">
    <source>
        <dbReference type="ARBA" id="ARBA00022840"/>
    </source>
</evidence>
<feature type="domain" description="Myosin motor" evidence="8">
    <location>
        <begin position="1"/>
        <end position="194"/>
    </location>
</feature>
<dbReference type="PANTHER" id="PTHR13140">
    <property type="entry name" value="MYOSIN"/>
    <property type="match status" value="1"/>
</dbReference>
<keyword evidence="5 6" id="KW-0009">Actin-binding</keyword>
<dbReference type="InterPro" id="IPR036961">
    <property type="entry name" value="Kinesin_motor_dom_sf"/>
</dbReference>
<organism evidence="9">
    <name type="scientific">Ananas comosus var. bracteatus</name>
    <name type="common">red pineapple</name>
    <dbReference type="NCBI Taxonomy" id="296719"/>
    <lineage>
        <taxon>Eukaryota</taxon>
        <taxon>Viridiplantae</taxon>
        <taxon>Streptophyta</taxon>
        <taxon>Embryophyta</taxon>
        <taxon>Tracheophyta</taxon>
        <taxon>Spermatophyta</taxon>
        <taxon>Magnoliopsida</taxon>
        <taxon>Liliopsida</taxon>
        <taxon>Poales</taxon>
        <taxon>Bromeliaceae</taxon>
        <taxon>Bromelioideae</taxon>
        <taxon>Ananas</taxon>
    </lineage>
</organism>
<proteinExistence type="inferred from homology"/>
<sequence>MATACSLLSLSLSSASPPNSFRSRASPSSPFAPNPRDLIDFARCSRRPWRALRIRRRLLRTTPVSDRSPTRPPRLLKRLDFPEMKFSLYFSCYEDTASAPADPVQRTVWTFSQKATLSSPSKDPSLYDLIQLGTETDPEFKGLPTMGTQSLVALSNPVLEAFGNAKTVRNNNSSRFGKFVEIQFDESGGFREQP</sequence>